<evidence type="ECO:0000256" key="3">
    <source>
        <dbReference type="ARBA" id="ARBA00022801"/>
    </source>
</evidence>
<dbReference type="Pfam" id="PF17820">
    <property type="entry name" value="PDZ_6"/>
    <property type="match status" value="1"/>
</dbReference>
<dbReference type="Gene3D" id="2.30.42.10">
    <property type="match status" value="1"/>
</dbReference>
<dbReference type="CDD" id="cd07560">
    <property type="entry name" value="Peptidase_S41_CPP"/>
    <property type="match status" value="1"/>
</dbReference>
<accession>A0A6L3ZG32</accession>
<dbReference type="GO" id="GO:0004175">
    <property type="term" value="F:endopeptidase activity"/>
    <property type="evidence" value="ECO:0007669"/>
    <property type="project" value="TreeGrafter"/>
</dbReference>
<dbReference type="InterPro" id="IPR001478">
    <property type="entry name" value="PDZ"/>
</dbReference>
<gene>
    <name evidence="8" type="ORF">F8C82_10595</name>
</gene>
<reference evidence="8 9" key="1">
    <citation type="submission" date="2019-10" db="EMBL/GenBank/DDBJ databases">
        <title>Genome sequence of Phaeocystidibacter marisrubri JCM30614 (type strain).</title>
        <authorList>
            <person name="Bowman J.P."/>
        </authorList>
    </citation>
    <scope>NUCLEOTIDE SEQUENCE [LARGE SCALE GENOMIC DNA]</scope>
    <source>
        <strain evidence="8 9">JCM 30614</strain>
    </source>
</reference>
<dbReference type="GO" id="GO:0008236">
    <property type="term" value="F:serine-type peptidase activity"/>
    <property type="evidence" value="ECO:0007669"/>
    <property type="project" value="UniProtKB-KW"/>
</dbReference>
<evidence type="ECO:0000256" key="4">
    <source>
        <dbReference type="ARBA" id="ARBA00022825"/>
    </source>
</evidence>
<dbReference type="Pfam" id="PF03572">
    <property type="entry name" value="Peptidase_S41"/>
    <property type="match status" value="1"/>
</dbReference>
<dbReference type="InterPro" id="IPR005151">
    <property type="entry name" value="Tail-specific_protease"/>
</dbReference>
<dbReference type="Proteomes" id="UP000484164">
    <property type="component" value="Unassembled WGS sequence"/>
</dbReference>
<dbReference type="EMBL" id="WBVQ01000002">
    <property type="protein sequence ID" value="KAB2816653.1"/>
    <property type="molecule type" value="Genomic_DNA"/>
</dbReference>
<dbReference type="SMART" id="SM00228">
    <property type="entry name" value="PDZ"/>
    <property type="match status" value="1"/>
</dbReference>
<keyword evidence="3 5" id="KW-0378">Hydrolase</keyword>
<dbReference type="InterPro" id="IPR029045">
    <property type="entry name" value="ClpP/crotonase-like_dom_sf"/>
</dbReference>
<dbReference type="NCBIfam" id="TIGR00225">
    <property type="entry name" value="prc"/>
    <property type="match status" value="1"/>
</dbReference>
<feature type="coiled-coil region" evidence="6">
    <location>
        <begin position="472"/>
        <end position="507"/>
    </location>
</feature>
<dbReference type="SUPFAM" id="SSF52096">
    <property type="entry name" value="ClpP/crotonase"/>
    <property type="match status" value="1"/>
</dbReference>
<dbReference type="GO" id="GO:0030288">
    <property type="term" value="C:outer membrane-bounded periplasmic space"/>
    <property type="evidence" value="ECO:0007669"/>
    <property type="project" value="TreeGrafter"/>
</dbReference>
<keyword evidence="2 5" id="KW-0645">Protease</keyword>
<sequence>MFRQKITRRLLGVMGIAVLLIGLSAWKLDYFEINKQLDIFTNLFREVNLYYVDETEPDALMEDAINDMLKELDPYTVYIPEDDVENFRIQQTGQYGGIGSTIRTIGDYVAIDQPYKGYAADKAGLKSGDLIISVDGKSMKGATPSDMSNLLKGSPGSVVKLEIERYGERQMVELKREEIQVKSVPYYGMIDDVTGYVVLRSFTDKASPEIKAAITDLKRNHGMKSLVLDLRGNPGGLLSEAINVANLFIPKNTEVVSTRGRLPELDQVYRTLNDPFDTEMPLTVLIDRGSASASEIVAGTIQDLDRGIVIGQRSFGKGLVQQSRPLSYGAQVKITIAKYYTPSGRCIQAINYAERNEDGSVARIPDSLRTAFETANGRTVLDGGGIDPDVAVDPDKVSGVLYSLVVKGLLFEYATKYVQSHPQLPSPSEFALTKGEYDDFLHFLSDKEYHYVTETEKVIERLEKAAEREGYNEALNSEIASLKAAYEDRKEDDIEVYKTQIRQLLEREIIGRYYYEEGEIEFMLRNDPEIEEALMVLRDRAKYDQLLSPQN</sequence>
<dbReference type="PROSITE" id="PS50106">
    <property type="entry name" value="PDZ"/>
    <property type="match status" value="1"/>
</dbReference>
<evidence type="ECO:0000256" key="2">
    <source>
        <dbReference type="ARBA" id="ARBA00022670"/>
    </source>
</evidence>
<evidence type="ECO:0000256" key="6">
    <source>
        <dbReference type="SAM" id="Coils"/>
    </source>
</evidence>
<dbReference type="PANTHER" id="PTHR32060:SF30">
    <property type="entry name" value="CARBOXY-TERMINAL PROCESSING PROTEASE CTPA"/>
    <property type="match status" value="1"/>
</dbReference>
<dbReference type="InterPro" id="IPR004447">
    <property type="entry name" value="Peptidase_S41A"/>
</dbReference>
<keyword evidence="4 5" id="KW-0720">Serine protease</keyword>
<dbReference type="OrthoDB" id="9812068at2"/>
<dbReference type="Gene3D" id="3.30.750.44">
    <property type="match status" value="1"/>
</dbReference>
<dbReference type="GO" id="GO:0007165">
    <property type="term" value="P:signal transduction"/>
    <property type="evidence" value="ECO:0007669"/>
    <property type="project" value="TreeGrafter"/>
</dbReference>
<dbReference type="SMART" id="SM00245">
    <property type="entry name" value="TSPc"/>
    <property type="match status" value="1"/>
</dbReference>
<evidence type="ECO:0000313" key="9">
    <source>
        <dbReference type="Proteomes" id="UP000484164"/>
    </source>
</evidence>
<comment type="similarity">
    <text evidence="1 5">Belongs to the peptidase S41A family.</text>
</comment>
<proteinExistence type="inferred from homology"/>
<feature type="domain" description="PDZ" evidence="7">
    <location>
        <begin position="86"/>
        <end position="158"/>
    </location>
</feature>
<keyword evidence="9" id="KW-1185">Reference proteome</keyword>
<comment type="caution">
    <text evidence="8">The sequence shown here is derived from an EMBL/GenBank/DDBJ whole genome shotgun (WGS) entry which is preliminary data.</text>
</comment>
<dbReference type="InterPro" id="IPR041489">
    <property type="entry name" value="PDZ_6"/>
</dbReference>
<dbReference type="InterPro" id="IPR036034">
    <property type="entry name" value="PDZ_sf"/>
</dbReference>
<evidence type="ECO:0000256" key="1">
    <source>
        <dbReference type="ARBA" id="ARBA00009179"/>
    </source>
</evidence>
<keyword evidence="6" id="KW-0175">Coiled coil</keyword>
<dbReference type="PANTHER" id="PTHR32060">
    <property type="entry name" value="TAIL-SPECIFIC PROTEASE"/>
    <property type="match status" value="1"/>
</dbReference>
<protein>
    <submittedName>
        <fullName evidence="8">S41 family peptidase</fullName>
    </submittedName>
</protein>
<dbReference type="GO" id="GO:0006508">
    <property type="term" value="P:proteolysis"/>
    <property type="evidence" value="ECO:0007669"/>
    <property type="project" value="UniProtKB-KW"/>
</dbReference>
<evidence type="ECO:0000256" key="5">
    <source>
        <dbReference type="RuleBase" id="RU004404"/>
    </source>
</evidence>
<dbReference type="SUPFAM" id="SSF50156">
    <property type="entry name" value="PDZ domain-like"/>
    <property type="match status" value="1"/>
</dbReference>
<dbReference type="Gene3D" id="3.90.226.10">
    <property type="entry name" value="2-enoyl-CoA Hydratase, Chain A, domain 1"/>
    <property type="match status" value="1"/>
</dbReference>
<dbReference type="CDD" id="cd06782">
    <property type="entry name" value="cpPDZ_CPP-like"/>
    <property type="match status" value="1"/>
</dbReference>
<organism evidence="8 9">
    <name type="scientific">Phaeocystidibacter marisrubri</name>
    <dbReference type="NCBI Taxonomy" id="1577780"/>
    <lineage>
        <taxon>Bacteria</taxon>
        <taxon>Pseudomonadati</taxon>
        <taxon>Bacteroidota</taxon>
        <taxon>Flavobacteriia</taxon>
        <taxon>Flavobacteriales</taxon>
        <taxon>Phaeocystidibacteraceae</taxon>
        <taxon>Phaeocystidibacter</taxon>
    </lineage>
</organism>
<name>A0A6L3ZG32_9FLAO</name>
<evidence type="ECO:0000313" key="8">
    <source>
        <dbReference type="EMBL" id="KAB2816653.1"/>
    </source>
</evidence>
<dbReference type="AlphaFoldDB" id="A0A6L3ZG32"/>
<evidence type="ECO:0000259" key="7">
    <source>
        <dbReference type="PROSITE" id="PS50106"/>
    </source>
</evidence>